<dbReference type="PANTHER" id="PTHR21152:SF40">
    <property type="entry name" value="ALANINE--GLYOXYLATE AMINOTRANSFERASE"/>
    <property type="match status" value="1"/>
</dbReference>
<dbReference type="InterPro" id="IPR015422">
    <property type="entry name" value="PyrdxlP-dep_Trfase_small"/>
</dbReference>
<dbReference type="GO" id="GO:0008453">
    <property type="term" value="F:alanine-glyoxylate transaminase activity"/>
    <property type="evidence" value="ECO:0007669"/>
    <property type="project" value="TreeGrafter"/>
</dbReference>
<evidence type="ECO:0000256" key="5">
    <source>
        <dbReference type="PIRSR" id="PIRSR000524-50"/>
    </source>
</evidence>
<dbReference type="GO" id="GO:0019265">
    <property type="term" value="P:glycine biosynthetic process, by transamination of glyoxylate"/>
    <property type="evidence" value="ECO:0007669"/>
    <property type="project" value="TreeGrafter"/>
</dbReference>
<keyword evidence="3 5" id="KW-0663">Pyridoxal phosphate</keyword>
<dbReference type="Gene3D" id="3.40.640.10">
    <property type="entry name" value="Type I PLP-dependent aspartate aminotransferase-like (Major domain)"/>
    <property type="match status" value="1"/>
</dbReference>
<reference evidence="9 10" key="1">
    <citation type="submission" date="2016-12" db="EMBL/GenBank/DDBJ databases">
        <authorList>
            <person name="Song W.-J."/>
            <person name="Kurnit D.M."/>
        </authorList>
    </citation>
    <scope>NUCLEOTIDE SEQUENCE [LARGE SCALE GENOMIC DNA]</scope>
    <source>
        <strain evidence="9 10">DSM 11393</strain>
    </source>
</reference>
<comment type="similarity">
    <text evidence="2 6">Belongs to the class-V pyridoxal-phosphate-dependent aminotransferase family.</text>
</comment>
<evidence type="ECO:0000256" key="4">
    <source>
        <dbReference type="PIRSR" id="PIRSR000524-1"/>
    </source>
</evidence>
<proteinExistence type="inferred from homology"/>
<dbReference type="PANTHER" id="PTHR21152">
    <property type="entry name" value="AMINOTRANSFERASE CLASS V"/>
    <property type="match status" value="1"/>
</dbReference>
<feature type="binding site" evidence="4">
    <location>
        <position position="334"/>
    </location>
    <ligand>
        <name>substrate</name>
    </ligand>
</feature>
<accession>A0A1M7RTR5</accession>
<dbReference type="Gene3D" id="3.90.1150.10">
    <property type="entry name" value="Aspartate Aminotransferase, domain 1"/>
    <property type="match status" value="1"/>
</dbReference>
<dbReference type="PIRSF" id="PIRSF000524">
    <property type="entry name" value="SPT"/>
    <property type="match status" value="1"/>
</dbReference>
<evidence type="ECO:0000256" key="6">
    <source>
        <dbReference type="RuleBase" id="RU004075"/>
    </source>
</evidence>
<dbReference type="InterPro" id="IPR015424">
    <property type="entry name" value="PyrdxlP-dep_Trfase"/>
</dbReference>
<evidence type="ECO:0000256" key="7">
    <source>
        <dbReference type="RuleBase" id="RU004504"/>
    </source>
</evidence>
<evidence type="ECO:0000256" key="2">
    <source>
        <dbReference type="ARBA" id="ARBA00009236"/>
    </source>
</evidence>
<dbReference type="OrthoDB" id="9766472at2"/>
<organism evidence="9 10">
    <name type="scientific">Desulfovibrio litoralis DSM 11393</name>
    <dbReference type="NCBI Taxonomy" id="1121455"/>
    <lineage>
        <taxon>Bacteria</taxon>
        <taxon>Pseudomonadati</taxon>
        <taxon>Thermodesulfobacteriota</taxon>
        <taxon>Desulfovibrionia</taxon>
        <taxon>Desulfovibrionales</taxon>
        <taxon>Desulfovibrionaceae</taxon>
        <taxon>Desulfovibrio</taxon>
    </lineage>
</organism>
<dbReference type="GO" id="GO:0004760">
    <property type="term" value="F:L-serine-pyruvate transaminase activity"/>
    <property type="evidence" value="ECO:0007669"/>
    <property type="project" value="TreeGrafter"/>
</dbReference>
<evidence type="ECO:0000313" key="9">
    <source>
        <dbReference type="EMBL" id="SHN49432.1"/>
    </source>
</evidence>
<sequence length="389" mass="42376">MLNKPRLLTPGPTQLPERVRLAMAVDMIHHRKAPFKAILSEVQTHLKTLFGTNEAVLPLACSGSGAMTAAVTNLFAPGQKVLIIDGGKFAQRWIDIAKMRGLSITVLTVEWGNGVDPNEVKALLNSEPDFAGVLMQLSETSTGALHPVRQIAAITRKTNTLLVVDGISGVSISPCPMDEWGIDCLVTGSQKGLMLPPGLALIALSKRAWEKNATVPISDFYFNLASEKKNNLTNQTSFTTPVSMIVGLNESLKMFAEFGLKNVYQKQWALTQMTRTGVKALGFELFAKDNYAWGVTAIKMPVGMSATKLVAYMAENFNIVMATGQDEYKDTVIRLGHMGWVDWSDVLAGLHALAYSFVALGGYIGCKTYCEQALDAYHKALAEDYNIVL</sequence>
<evidence type="ECO:0000256" key="1">
    <source>
        <dbReference type="ARBA" id="ARBA00001933"/>
    </source>
</evidence>
<dbReference type="InterPro" id="IPR015421">
    <property type="entry name" value="PyrdxlP-dep_Trfase_major"/>
</dbReference>
<keyword evidence="9" id="KW-0808">Transferase</keyword>
<dbReference type="EMBL" id="FRDI01000002">
    <property type="protein sequence ID" value="SHN49432.1"/>
    <property type="molecule type" value="Genomic_DNA"/>
</dbReference>
<dbReference type="InterPro" id="IPR024169">
    <property type="entry name" value="SP_NH2Trfase/AEP_transaminase"/>
</dbReference>
<dbReference type="PROSITE" id="PS00595">
    <property type="entry name" value="AA_TRANSFER_CLASS_5"/>
    <property type="match status" value="1"/>
</dbReference>
<dbReference type="RefSeq" id="WP_072695464.1">
    <property type="nucleotide sequence ID" value="NZ_FRDI01000002.1"/>
</dbReference>
<comment type="cofactor">
    <cofactor evidence="1 5 7">
        <name>pyridoxal 5'-phosphate</name>
        <dbReference type="ChEBI" id="CHEBI:597326"/>
    </cofactor>
</comment>
<evidence type="ECO:0000256" key="3">
    <source>
        <dbReference type="ARBA" id="ARBA00022898"/>
    </source>
</evidence>
<dbReference type="InterPro" id="IPR000192">
    <property type="entry name" value="Aminotrans_V_dom"/>
</dbReference>
<keyword evidence="9" id="KW-0032">Aminotransferase</keyword>
<evidence type="ECO:0000313" key="10">
    <source>
        <dbReference type="Proteomes" id="UP000186469"/>
    </source>
</evidence>
<dbReference type="InterPro" id="IPR020578">
    <property type="entry name" value="Aminotrans_V_PyrdxlP_BS"/>
</dbReference>
<feature type="modified residue" description="N6-(pyridoxal phosphate)lysine" evidence="5">
    <location>
        <position position="191"/>
    </location>
</feature>
<dbReference type="STRING" id="1121455.SAMN02745728_00133"/>
<dbReference type="Pfam" id="PF00266">
    <property type="entry name" value="Aminotran_5"/>
    <property type="match status" value="1"/>
</dbReference>
<name>A0A1M7RTR5_9BACT</name>
<dbReference type="Proteomes" id="UP000186469">
    <property type="component" value="Unassembled WGS sequence"/>
</dbReference>
<dbReference type="SUPFAM" id="SSF53383">
    <property type="entry name" value="PLP-dependent transferases"/>
    <property type="match status" value="1"/>
</dbReference>
<keyword evidence="10" id="KW-1185">Reference proteome</keyword>
<evidence type="ECO:0000259" key="8">
    <source>
        <dbReference type="Pfam" id="PF00266"/>
    </source>
</evidence>
<protein>
    <submittedName>
        <fullName evidence="9">Aspartate aminotransferase</fullName>
    </submittedName>
</protein>
<gene>
    <name evidence="9" type="ORF">SAMN02745728_00133</name>
</gene>
<dbReference type="AlphaFoldDB" id="A0A1M7RTR5"/>
<feature type="domain" description="Aminotransferase class V" evidence="8">
    <location>
        <begin position="24"/>
        <end position="325"/>
    </location>
</feature>